<reference evidence="2" key="2">
    <citation type="submission" date="2015-01" db="EMBL/GenBank/DDBJ databases">
        <title>Evolutionary Origins and Diversification of the Mycorrhizal Mutualists.</title>
        <authorList>
            <consortium name="DOE Joint Genome Institute"/>
            <consortium name="Mycorrhizal Genomics Consortium"/>
            <person name="Kohler A."/>
            <person name="Kuo A."/>
            <person name="Nagy L.G."/>
            <person name="Floudas D."/>
            <person name="Copeland A."/>
            <person name="Barry K.W."/>
            <person name="Cichocki N."/>
            <person name="Veneault-Fourrey C."/>
            <person name="LaButti K."/>
            <person name="Lindquist E.A."/>
            <person name="Lipzen A."/>
            <person name="Lundell T."/>
            <person name="Morin E."/>
            <person name="Murat C."/>
            <person name="Riley R."/>
            <person name="Ohm R."/>
            <person name="Sun H."/>
            <person name="Tunlid A."/>
            <person name="Henrissat B."/>
            <person name="Grigoriev I.V."/>
            <person name="Hibbett D.S."/>
            <person name="Martin F."/>
        </authorList>
    </citation>
    <scope>NUCLEOTIDE SEQUENCE [LARGE SCALE GENOMIC DNA]</scope>
    <source>
        <strain evidence="2">UH-Slu-Lm8-n1</strain>
    </source>
</reference>
<reference evidence="1 2" key="1">
    <citation type="submission" date="2014-04" db="EMBL/GenBank/DDBJ databases">
        <authorList>
            <consortium name="DOE Joint Genome Institute"/>
            <person name="Kuo A."/>
            <person name="Ruytinx J."/>
            <person name="Rineau F."/>
            <person name="Colpaert J."/>
            <person name="Kohler A."/>
            <person name="Nagy L.G."/>
            <person name="Floudas D."/>
            <person name="Copeland A."/>
            <person name="Barry K.W."/>
            <person name="Cichocki N."/>
            <person name="Veneault-Fourrey C."/>
            <person name="LaButti K."/>
            <person name="Lindquist E.A."/>
            <person name="Lipzen A."/>
            <person name="Lundell T."/>
            <person name="Morin E."/>
            <person name="Murat C."/>
            <person name="Sun H."/>
            <person name="Tunlid A."/>
            <person name="Henrissat B."/>
            <person name="Grigoriev I.V."/>
            <person name="Hibbett D.S."/>
            <person name="Martin F."/>
            <person name="Nordberg H.P."/>
            <person name="Cantor M.N."/>
            <person name="Hua S.X."/>
        </authorList>
    </citation>
    <scope>NUCLEOTIDE SEQUENCE [LARGE SCALE GENOMIC DNA]</scope>
    <source>
        <strain evidence="1 2">UH-Slu-Lm8-n1</strain>
    </source>
</reference>
<gene>
    <name evidence="1" type="ORF">CY34DRAFT_102909</name>
</gene>
<dbReference type="STRING" id="930992.A0A0C9Z2K1"/>
<keyword evidence="2" id="KW-1185">Reference proteome</keyword>
<organism evidence="1 2">
    <name type="scientific">Suillus luteus UH-Slu-Lm8-n1</name>
    <dbReference type="NCBI Taxonomy" id="930992"/>
    <lineage>
        <taxon>Eukaryota</taxon>
        <taxon>Fungi</taxon>
        <taxon>Dikarya</taxon>
        <taxon>Basidiomycota</taxon>
        <taxon>Agaricomycotina</taxon>
        <taxon>Agaricomycetes</taxon>
        <taxon>Agaricomycetidae</taxon>
        <taxon>Boletales</taxon>
        <taxon>Suillineae</taxon>
        <taxon>Suillaceae</taxon>
        <taxon>Suillus</taxon>
    </lineage>
</organism>
<dbReference type="HOGENOM" id="CLU_013084_3_0_1"/>
<proteinExistence type="predicted"/>
<dbReference type="InParanoid" id="A0A0C9Z2K1"/>
<name>A0A0C9Z2K1_9AGAM</name>
<sequence>MDFDAMLPPPGEEGFAVSHWGEEHALYSELEQITHAQIKHVDTRDRSLRVAQQVAAWSDQYDALTDALLAYQHDGIEVPEVDNSDDVFEIEVVDIFGEKQYHFLFTTGNRALGRSIRRFKHESMFTNVTLLRYGCIGSSPVKPTVAITVRTLAVYRQTHRVCPRLSIHASAKKLCHLHHVRYSRYLAEQLRTAFNVYLELQRRISCRLDKHLGHDTPNWRMLNSCPACQYRLEEEPPLLYSVICACDGNNSAKLVDPAVRHGVERLDPRSGTSSIWLSEPYVDGFADEVGNARWTRGPKAADQGPSFAEISKA</sequence>
<evidence type="ECO:0000313" key="2">
    <source>
        <dbReference type="Proteomes" id="UP000054485"/>
    </source>
</evidence>
<dbReference type="EMBL" id="KN836747">
    <property type="protein sequence ID" value="KIK31685.1"/>
    <property type="molecule type" value="Genomic_DNA"/>
</dbReference>
<evidence type="ECO:0000313" key="1">
    <source>
        <dbReference type="EMBL" id="KIK31685.1"/>
    </source>
</evidence>
<dbReference type="AlphaFoldDB" id="A0A0C9Z2K1"/>
<dbReference type="OrthoDB" id="3251205at2759"/>
<protein>
    <recommendedName>
        <fullName evidence="3">CxC1-like cysteine cluster associated with KDZ transposases domain-containing protein</fullName>
    </recommendedName>
</protein>
<accession>A0A0C9Z2K1</accession>
<dbReference type="Proteomes" id="UP000054485">
    <property type="component" value="Unassembled WGS sequence"/>
</dbReference>
<evidence type="ECO:0008006" key="3">
    <source>
        <dbReference type="Google" id="ProtNLM"/>
    </source>
</evidence>